<dbReference type="AlphaFoldDB" id="A0A9J5WU33"/>
<evidence type="ECO:0000313" key="2">
    <source>
        <dbReference type="Proteomes" id="UP000824120"/>
    </source>
</evidence>
<dbReference type="Proteomes" id="UP000824120">
    <property type="component" value="Chromosome 11"/>
</dbReference>
<accession>A0A9J5WU33</accession>
<name>A0A9J5WU33_SOLCO</name>
<reference evidence="1 2" key="1">
    <citation type="submission" date="2020-09" db="EMBL/GenBank/DDBJ databases">
        <title>De no assembly of potato wild relative species, Solanum commersonii.</title>
        <authorList>
            <person name="Cho K."/>
        </authorList>
    </citation>
    <scope>NUCLEOTIDE SEQUENCE [LARGE SCALE GENOMIC DNA]</scope>
    <source>
        <strain evidence="1">LZ3.2</strain>
        <tissue evidence="1">Leaf</tissue>
    </source>
</reference>
<protein>
    <submittedName>
        <fullName evidence="1">Uncharacterized protein</fullName>
    </submittedName>
</protein>
<keyword evidence="2" id="KW-1185">Reference proteome</keyword>
<dbReference type="EMBL" id="JACXVP010000011">
    <property type="protein sequence ID" value="KAG5578504.1"/>
    <property type="molecule type" value="Genomic_DNA"/>
</dbReference>
<evidence type="ECO:0000313" key="1">
    <source>
        <dbReference type="EMBL" id="KAG5578504.1"/>
    </source>
</evidence>
<sequence length="67" mass="7613">MCSLRMSLISDRERVAKVLKDGDMSFLITLQVMRTDLHAWELILCIPQRGIVVMNGSEPSVVPEVKR</sequence>
<gene>
    <name evidence="1" type="ORF">H5410_058638</name>
</gene>
<organism evidence="1 2">
    <name type="scientific">Solanum commersonii</name>
    <name type="common">Commerson's wild potato</name>
    <name type="synonym">Commerson's nightshade</name>
    <dbReference type="NCBI Taxonomy" id="4109"/>
    <lineage>
        <taxon>Eukaryota</taxon>
        <taxon>Viridiplantae</taxon>
        <taxon>Streptophyta</taxon>
        <taxon>Embryophyta</taxon>
        <taxon>Tracheophyta</taxon>
        <taxon>Spermatophyta</taxon>
        <taxon>Magnoliopsida</taxon>
        <taxon>eudicotyledons</taxon>
        <taxon>Gunneridae</taxon>
        <taxon>Pentapetalae</taxon>
        <taxon>asterids</taxon>
        <taxon>lamiids</taxon>
        <taxon>Solanales</taxon>
        <taxon>Solanaceae</taxon>
        <taxon>Solanoideae</taxon>
        <taxon>Solaneae</taxon>
        <taxon>Solanum</taxon>
    </lineage>
</organism>
<comment type="caution">
    <text evidence="1">The sequence shown here is derived from an EMBL/GenBank/DDBJ whole genome shotgun (WGS) entry which is preliminary data.</text>
</comment>
<proteinExistence type="predicted"/>